<dbReference type="PANTHER" id="PTHR10957">
    <property type="entry name" value="RAP1 GTPASE-GDP DISSOCIATION STIMULATOR 1"/>
    <property type="match status" value="1"/>
</dbReference>
<evidence type="ECO:0000256" key="6">
    <source>
        <dbReference type="ARBA" id="ARBA00023128"/>
    </source>
</evidence>
<evidence type="ECO:0000256" key="1">
    <source>
        <dbReference type="ARBA" id="ARBA00004173"/>
    </source>
</evidence>
<dbReference type="GO" id="GO:0005783">
    <property type="term" value="C:endoplasmic reticulum"/>
    <property type="evidence" value="ECO:0007669"/>
    <property type="project" value="UniProtKB-SubCell"/>
</dbReference>
<dbReference type="SUPFAM" id="SSF48371">
    <property type="entry name" value="ARM repeat"/>
    <property type="match status" value="2"/>
</dbReference>
<comment type="subcellular location">
    <subcellularLocation>
        <location evidence="3">Cytoplasm</location>
        <location evidence="3">Cytosol</location>
    </subcellularLocation>
    <subcellularLocation>
        <location evidence="2">Endoplasmic reticulum</location>
    </subcellularLocation>
    <subcellularLocation>
        <location evidence="1">Mitochondrion</location>
    </subcellularLocation>
</comment>
<dbReference type="EMBL" id="NWSH01001154">
    <property type="protein sequence ID" value="PCG72332.1"/>
    <property type="molecule type" value="Genomic_DNA"/>
</dbReference>
<proteinExistence type="predicted"/>
<evidence type="ECO:0000256" key="5">
    <source>
        <dbReference type="ARBA" id="ARBA00022824"/>
    </source>
</evidence>
<comment type="caution">
    <text evidence="7">The sequence shown here is derived from an EMBL/GenBank/DDBJ whole genome shotgun (WGS) entry which is preliminary data.</text>
</comment>
<evidence type="ECO:0000256" key="3">
    <source>
        <dbReference type="ARBA" id="ARBA00004514"/>
    </source>
</evidence>
<accession>A0A2A4JLP4</accession>
<keyword evidence="5" id="KW-0256">Endoplasmic reticulum</keyword>
<keyword evidence="4" id="KW-0963">Cytoplasm</keyword>
<reference evidence="7" key="1">
    <citation type="submission" date="2017-09" db="EMBL/GenBank/DDBJ databases">
        <title>Contemporary evolution of a Lepidopteran species, Heliothis virescens, in response to modern agricultural practices.</title>
        <authorList>
            <person name="Fritz M.L."/>
            <person name="Deyonke A.M."/>
            <person name="Papanicolaou A."/>
            <person name="Micinski S."/>
            <person name="Westbrook J."/>
            <person name="Gould F."/>
        </authorList>
    </citation>
    <scope>NUCLEOTIDE SEQUENCE [LARGE SCALE GENOMIC DNA]</scope>
    <source>
        <strain evidence="7">HvINT-</strain>
        <tissue evidence="7">Whole body</tissue>
    </source>
</reference>
<evidence type="ECO:0000256" key="2">
    <source>
        <dbReference type="ARBA" id="ARBA00004240"/>
    </source>
</evidence>
<name>A0A2A4JLP4_HELVI</name>
<evidence type="ECO:0008006" key="8">
    <source>
        <dbReference type="Google" id="ProtNLM"/>
    </source>
</evidence>
<dbReference type="InterPro" id="IPR000225">
    <property type="entry name" value="Armadillo"/>
</dbReference>
<dbReference type="GO" id="GO:0005085">
    <property type="term" value="F:guanyl-nucleotide exchange factor activity"/>
    <property type="evidence" value="ECO:0007669"/>
    <property type="project" value="InterPro"/>
</dbReference>
<dbReference type="InterPro" id="IPR040144">
    <property type="entry name" value="RAP1GDS1"/>
</dbReference>
<dbReference type="InterPro" id="IPR016024">
    <property type="entry name" value="ARM-type_fold"/>
</dbReference>
<dbReference type="GO" id="GO:0005829">
    <property type="term" value="C:cytosol"/>
    <property type="evidence" value="ECO:0007669"/>
    <property type="project" value="UniProtKB-SubCell"/>
</dbReference>
<dbReference type="EMBL" id="NWSH01001154">
    <property type="protein sequence ID" value="PCG72333.1"/>
    <property type="molecule type" value="Genomic_DNA"/>
</dbReference>
<evidence type="ECO:0000313" key="7">
    <source>
        <dbReference type="EMBL" id="PCG72332.1"/>
    </source>
</evidence>
<keyword evidence="6" id="KW-0496">Mitochondrion</keyword>
<dbReference type="Gene3D" id="1.25.10.10">
    <property type="entry name" value="Leucine-rich Repeat Variant"/>
    <property type="match status" value="2"/>
</dbReference>
<dbReference type="STRING" id="7102.A0A2A4JLP4"/>
<protein>
    <recommendedName>
        <fullName evidence="8">Rap1 GTPase-GDP dissociation stimulator 1-B</fullName>
    </recommendedName>
</protein>
<dbReference type="GO" id="GO:0005739">
    <property type="term" value="C:mitochondrion"/>
    <property type="evidence" value="ECO:0007669"/>
    <property type="project" value="UniProtKB-SubCell"/>
</dbReference>
<gene>
    <name evidence="7" type="ORF">B5V51_904</name>
</gene>
<dbReference type="InterPro" id="IPR011989">
    <property type="entry name" value="ARM-like"/>
</dbReference>
<organism evidence="7">
    <name type="scientific">Heliothis virescens</name>
    <name type="common">Tobacco budworm moth</name>
    <dbReference type="NCBI Taxonomy" id="7102"/>
    <lineage>
        <taxon>Eukaryota</taxon>
        <taxon>Metazoa</taxon>
        <taxon>Ecdysozoa</taxon>
        <taxon>Arthropoda</taxon>
        <taxon>Hexapoda</taxon>
        <taxon>Insecta</taxon>
        <taxon>Pterygota</taxon>
        <taxon>Neoptera</taxon>
        <taxon>Endopterygota</taxon>
        <taxon>Lepidoptera</taxon>
        <taxon>Glossata</taxon>
        <taxon>Ditrysia</taxon>
        <taxon>Noctuoidea</taxon>
        <taxon>Noctuidae</taxon>
        <taxon>Heliothinae</taxon>
        <taxon>Heliothis</taxon>
    </lineage>
</organism>
<evidence type="ECO:0000256" key="4">
    <source>
        <dbReference type="ARBA" id="ARBA00022490"/>
    </source>
</evidence>
<dbReference type="AlphaFoldDB" id="A0A2A4JLP4"/>
<dbReference type="SMART" id="SM00185">
    <property type="entry name" value="ARM"/>
    <property type="match status" value="3"/>
</dbReference>
<sequence length="655" mass="72740">MDGTSAKKSTSFETLVIQNITNVNELKAKLNDIIKTGKDYEYDVSSCIKSLITSSDQEIVQLCIEAIAELVKCEEKRETYADKDIIGPILEILRKETTTDNVELIKQCCRALGNLCCDCDTARRTIISLDGITTLIKLLEKSIDMQLQEIQTLSSKSLLNFAIGGAEFTESIYQGGVVDLVQRILTIELKKPDFDDDTVSTCLLILSVINDNTPELLYNEVVNKTVLRVLKETSNVEISELCLDHLHAQAEHEIVKTLIAKEEGVQLVCSRLEQLVARHEAGELNADDSEVEAIMKQACELVIIVLTGDEAMHILYNNGVGEVYQTVVKWLNSTNYQLLTTAVLAIGNFARQDDYCTHMMQDKIFDKLLDIFEVYNSFSIQMQKDPEKKHPIDSVTVIKVQHAVLSSLRNLSVPVANKRVAAAQGRAAPMLMNALPNTEDHHVAYKLLATIRLLVDGQEGVAMQLASNSAALGAVARWGQAGEHAGAAGEAPRLLAWAVRQLRHHYHWRHIVQVDGCISSLVNMLVASHSLMQNEAILALTLLAIESLKKLSPDSQSDYDYEKSFVTQLIKSEIGKHVTILIDTNCAKMPVEVAENLLAFLDITSKNNKLAFDYKEAKVHEWLMKFSDSRNDLTTDMKSCIFGVFSAISNNGKGE</sequence>